<dbReference type="EMBL" id="JBHMCF010000057">
    <property type="protein sequence ID" value="MFB9476846.1"/>
    <property type="molecule type" value="Genomic_DNA"/>
</dbReference>
<sequence length="100" mass="10916">MPVNDSQVRSPEFWQRVRVGSAAFADADMRVAMLGELKRKLRQEASDAGYDLPAIEHSASRLGEMVTVTVRARGRRRFPEPAPVYCIGGCGPHCPICGSA</sequence>
<keyword evidence="2" id="KW-1185">Reference proteome</keyword>
<dbReference type="Proteomes" id="UP001589568">
    <property type="component" value="Unassembled WGS sequence"/>
</dbReference>
<reference evidence="1 2" key="1">
    <citation type="submission" date="2024-09" db="EMBL/GenBank/DDBJ databases">
        <authorList>
            <person name="Sun Q."/>
            <person name="Mori K."/>
        </authorList>
    </citation>
    <scope>NUCLEOTIDE SEQUENCE [LARGE SCALE GENOMIC DNA]</scope>
    <source>
        <strain evidence="1 2">JCM 3324</strain>
    </source>
</reference>
<evidence type="ECO:0000313" key="2">
    <source>
        <dbReference type="Proteomes" id="UP001589568"/>
    </source>
</evidence>
<organism evidence="1 2">
    <name type="scientific">Nonomuraea salmonea</name>
    <dbReference type="NCBI Taxonomy" id="46181"/>
    <lineage>
        <taxon>Bacteria</taxon>
        <taxon>Bacillati</taxon>
        <taxon>Actinomycetota</taxon>
        <taxon>Actinomycetes</taxon>
        <taxon>Streptosporangiales</taxon>
        <taxon>Streptosporangiaceae</taxon>
        <taxon>Nonomuraea</taxon>
    </lineage>
</organism>
<evidence type="ECO:0000313" key="1">
    <source>
        <dbReference type="EMBL" id="MFB9476846.1"/>
    </source>
</evidence>
<proteinExistence type="predicted"/>
<gene>
    <name evidence="1" type="ORF">ACFFR3_45780</name>
</gene>
<comment type="caution">
    <text evidence="1">The sequence shown here is derived from an EMBL/GenBank/DDBJ whole genome shotgun (WGS) entry which is preliminary data.</text>
</comment>
<name>A0ABV5P2P7_9ACTN</name>
<accession>A0ABV5P2P7</accession>
<protein>
    <submittedName>
        <fullName evidence="1">Uncharacterized protein</fullName>
    </submittedName>
</protein>
<dbReference type="RefSeq" id="WP_345410245.1">
    <property type="nucleotide sequence ID" value="NZ_BAAAXS010000002.1"/>
</dbReference>